<comment type="subcellular location">
    <subcellularLocation>
        <location evidence="7">Plastid</location>
        <location evidence="7">Chloroplast</location>
    </subcellularLocation>
</comment>
<dbReference type="PANTHER" id="PTHR19376:SF54">
    <property type="entry name" value="DNA-DIRECTED RNA POLYMERASE SUBUNIT BETA"/>
    <property type="match status" value="1"/>
</dbReference>
<dbReference type="InterPro" id="IPR042102">
    <property type="entry name" value="RNA_pol_Rpb1_3_sf"/>
</dbReference>
<feature type="binding site" evidence="7">
    <location>
        <position position="83"/>
    </location>
    <ligand>
        <name>Zn(2+)</name>
        <dbReference type="ChEBI" id="CHEBI:29105"/>
    </ligand>
</feature>
<keyword evidence="4 7" id="KW-0548">Nucleotidyltransferase</keyword>
<dbReference type="Pfam" id="PF00623">
    <property type="entry name" value="RNA_pol_Rpb1_2"/>
    <property type="match status" value="2"/>
</dbReference>
<feature type="binding site" evidence="7">
    <location>
        <position position="67"/>
    </location>
    <ligand>
        <name>Zn(2+)</name>
        <dbReference type="ChEBI" id="CHEBI:29105"/>
    </ligand>
</feature>
<feature type="binding site" evidence="7">
    <location>
        <position position="451"/>
    </location>
    <ligand>
        <name>Mg(2+)</name>
        <dbReference type="ChEBI" id="CHEBI:18420"/>
    </ligand>
</feature>
<feature type="binding site" evidence="7">
    <location>
        <position position="86"/>
    </location>
    <ligand>
        <name>Zn(2+)</name>
        <dbReference type="ChEBI" id="CHEBI:29105"/>
    </ligand>
</feature>
<dbReference type="EC" id="2.7.7.6" evidence="7"/>
<protein>
    <recommendedName>
        <fullName evidence="7">DNA-directed RNA polymerase subunit beta'</fullName>
        <ecNumber evidence="7">2.7.7.6</ecNumber>
    </recommendedName>
    <alternativeName>
        <fullName evidence="7">PEP</fullName>
    </alternativeName>
    <alternativeName>
        <fullName evidence="7">Plastid-encoded RNA polymerase subunit beta'</fullName>
        <shortName evidence="7">RNA polymerase subunit beta'</shortName>
    </alternativeName>
</protein>
<dbReference type="RefSeq" id="YP_009455761.1">
    <property type="nucleotide sequence ID" value="NC_036804.1"/>
</dbReference>
<dbReference type="SUPFAM" id="SSF64484">
    <property type="entry name" value="beta and beta-prime subunits of DNA dependent RNA-polymerase"/>
    <property type="match status" value="1"/>
</dbReference>
<evidence type="ECO:0000259" key="9">
    <source>
        <dbReference type="SMART" id="SM00663"/>
    </source>
</evidence>
<keyword evidence="2 7" id="KW-0240">DNA-directed RNA polymerase</keyword>
<evidence type="ECO:0000256" key="2">
    <source>
        <dbReference type="ARBA" id="ARBA00022478"/>
    </source>
</evidence>
<reference evidence="10" key="1">
    <citation type="journal article" date="2017" name="Mar. Biotechnol.">
        <title>Plastid Genome of Dictyopteris divaricata (Dictyotales, Phaeophyceae): Understanding the Evolution of Plastid Genomes in Brown Algae.</title>
        <authorList>
            <person name="Liu F."/>
            <person name="Jin Z."/>
            <person name="Wang Y."/>
            <person name="Bi Y."/>
            <person name="Melton J.T.III."/>
        </authorList>
    </citation>
    <scope>NUCLEOTIDE SEQUENCE</scope>
</reference>
<dbReference type="SMART" id="SM00663">
    <property type="entry name" value="RPOLA_N"/>
    <property type="match status" value="1"/>
</dbReference>
<keyword evidence="5 7" id="KW-0804">Transcription</keyword>
<dbReference type="AlphaFoldDB" id="A0A2I4Q2A7"/>
<feature type="binding site" evidence="7">
    <location>
        <position position="449"/>
    </location>
    <ligand>
        <name>Mg(2+)</name>
        <dbReference type="ChEBI" id="CHEBI:18420"/>
    </ligand>
</feature>
<feature type="binding site" evidence="7">
    <location>
        <position position="453"/>
    </location>
    <ligand>
        <name>Mg(2+)</name>
        <dbReference type="ChEBI" id="CHEBI:18420"/>
    </ligand>
</feature>
<comment type="catalytic activity">
    <reaction evidence="6 7 8">
        <text>RNA(n) + a ribonucleoside 5'-triphosphate = RNA(n+1) + diphosphate</text>
        <dbReference type="Rhea" id="RHEA:21248"/>
        <dbReference type="Rhea" id="RHEA-COMP:14527"/>
        <dbReference type="Rhea" id="RHEA-COMP:17342"/>
        <dbReference type="ChEBI" id="CHEBI:33019"/>
        <dbReference type="ChEBI" id="CHEBI:61557"/>
        <dbReference type="ChEBI" id="CHEBI:140395"/>
        <dbReference type="EC" id="2.7.7.6"/>
    </reaction>
</comment>
<dbReference type="InterPro" id="IPR007066">
    <property type="entry name" value="RNA_pol_Rpb1_3"/>
</dbReference>
<dbReference type="Gene3D" id="1.10.40.90">
    <property type="match status" value="1"/>
</dbReference>
<dbReference type="GO" id="GO:0008270">
    <property type="term" value="F:zinc ion binding"/>
    <property type="evidence" value="ECO:0007669"/>
    <property type="project" value="UniProtKB-UniRule"/>
</dbReference>
<dbReference type="InterPro" id="IPR044893">
    <property type="entry name" value="RNA_pol_Rpb1_clamp_domain"/>
</dbReference>
<sequence length="605" mass="69883">MRQEYQCIQINLASSERIKKWSEITLPNGEIVGEITESDTINYRTHKPERNGLFCQKIFGPIKDWECICGLYKNEVTQAGLICEVCGVAITESRVRRHRMGYINLLHPVVHIWYLRGIPNFLSIILKAPLKKLEETIYGKNLSRDLTNYEEFEEFILEGELLSAQNQLQGAEIIYKKLKRLDLKEEIKNNRLIMVSSKSTKAVEDAIKRVRIFENFLATKTKPEWMIFNVLPVLPPGLRPIVQLDNGRLATSDLNEFYRKILIRTQRLGRLLSVQAPSMIIFTEKRMIQESVDALIDNGKRGPKVLDIHKRPLKSLAEMIEGKQGRFRQNLLGKRVDYSGRSVIIVGPQLHLNQCGLPYEMAVELFLPFLIHKIFFLKLAGSIKTAKKIIYSNKSFIWYLLKEILNKHPIILNRAPTLHRLGVQAFDPVLVTGRAIQLHPLVCPAFNADFDGDQMAVHIPLSLESQLETRLCLLATNNFLSPATGEPNILPSQDMVLGFYYLTTQNRIKLKGNNNYFSTFNEVISAYQQKKLHLHSSIWVRCPKTVKLEMELVLLKIHILPNKDKLYIYQNFQKKETFDGKFLTQYLRTTPGRIIFNRRINEILN</sequence>
<accession>A0A2I4Q2A7</accession>
<comment type="function">
    <text evidence="1 7 8">DNA-dependent RNA polymerase catalyzes the transcription of DNA into RNA using the four ribonucleoside triphosphates as substrates.</text>
</comment>
<keyword evidence="10" id="KW-0150">Chloroplast</keyword>
<dbReference type="Gene3D" id="1.10.274.100">
    <property type="entry name" value="RNA polymerase Rpb1, domain 3"/>
    <property type="match status" value="1"/>
</dbReference>
<proteinExistence type="inferred from homology"/>
<keyword evidence="7" id="KW-0460">Magnesium</keyword>
<dbReference type="GO" id="GO:0006351">
    <property type="term" value="P:DNA-templated transcription"/>
    <property type="evidence" value="ECO:0007669"/>
    <property type="project" value="UniProtKB-UniRule"/>
</dbReference>
<evidence type="ECO:0000313" key="10">
    <source>
        <dbReference type="EMBL" id="AQZ24977.1"/>
    </source>
</evidence>
<dbReference type="InterPro" id="IPR000722">
    <property type="entry name" value="RNA_pol_asu"/>
</dbReference>
<dbReference type="GO" id="GO:0003677">
    <property type="term" value="F:DNA binding"/>
    <property type="evidence" value="ECO:0007669"/>
    <property type="project" value="UniProtKB-UniRule"/>
</dbReference>
<evidence type="ECO:0000256" key="4">
    <source>
        <dbReference type="ARBA" id="ARBA00022695"/>
    </source>
</evidence>
<evidence type="ECO:0000256" key="7">
    <source>
        <dbReference type="HAMAP-Rule" id="MF_01323"/>
    </source>
</evidence>
<evidence type="ECO:0000256" key="1">
    <source>
        <dbReference type="ARBA" id="ARBA00004026"/>
    </source>
</evidence>
<dbReference type="GeneID" id="35656010"/>
<dbReference type="InterPro" id="IPR006592">
    <property type="entry name" value="RNA_pol_N"/>
</dbReference>
<evidence type="ECO:0000256" key="8">
    <source>
        <dbReference type="RuleBase" id="RU004279"/>
    </source>
</evidence>
<dbReference type="GO" id="GO:0000287">
    <property type="term" value="F:magnesium ion binding"/>
    <property type="evidence" value="ECO:0007669"/>
    <property type="project" value="UniProtKB-UniRule"/>
</dbReference>
<keyword evidence="7" id="KW-0479">Metal-binding</keyword>
<dbReference type="PANTHER" id="PTHR19376">
    <property type="entry name" value="DNA-DIRECTED RNA POLYMERASE"/>
    <property type="match status" value="1"/>
</dbReference>
<dbReference type="InterPro" id="IPR034678">
    <property type="entry name" value="RNApol_RpoC1"/>
</dbReference>
<feature type="binding site" evidence="7">
    <location>
        <position position="69"/>
    </location>
    <ligand>
        <name>Zn(2+)</name>
        <dbReference type="ChEBI" id="CHEBI:29105"/>
    </ligand>
</feature>
<dbReference type="GO" id="GO:0009507">
    <property type="term" value="C:chloroplast"/>
    <property type="evidence" value="ECO:0007669"/>
    <property type="project" value="UniProtKB-SubCell"/>
</dbReference>
<comment type="similarity">
    <text evidence="7">Belongs to the RNA polymerase beta' chain family. RpoC1 subfamily.</text>
</comment>
<name>A0A2I4Q2A7_9PHAE</name>
<dbReference type="EMBL" id="KY433579">
    <property type="protein sequence ID" value="AQZ24977.1"/>
    <property type="molecule type" value="Genomic_DNA"/>
</dbReference>
<gene>
    <name evidence="7 10" type="primary">rpoC1</name>
</gene>
<dbReference type="Gene3D" id="4.10.860.120">
    <property type="entry name" value="RNA polymerase II, clamp domain"/>
    <property type="match status" value="1"/>
</dbReference>
<comment type="subunit">
    <text evidence="7">In plastids the minimal PEP RNA polymerase catalytic core is composed of four subunits: alpha, beta, beta', and beta''. When a (nuclear-encoded) sigma factor is associated with the core the holoenzyme is formed, which can initiate transcription.</text>
</comment>
<dbReference type="InterPro" id="IPR045867">
    <property type="entry name" value="DNA-dir_RpoC_beta_prime"/>
</dbReference>
<geneLocation type="chloroplast" evidence="10"/>
<dbReference type="GO" id="GO:0003899">
    <property type="term" value="F:DNA-directed RNA polymerase activity"/>
    <property type="evidence" value="ECO:0007669"/>
    <property type="project" value="UniProtKB-UniRule"/>
</dbReference>
<evidence type="ECO:0000256" key="6">
    <source>
        <dbReference type="ARBA" id="ARBA00048552"/>
    </source>
</evidence>
<keyword evidence="7" id="KW-0862">Zinc</keyword>
<dbReference type="Pfam" id="PF04997">
    <property type="entry name" value="RNA_pol_Rpb1_1"/>
    <property type="match status" value="1"/>
</dbReference>
<keyword evidence="10" id="KW-0934">Plastid</keyword>
<dbReference type="HAMAP" id="MF_01323">
    <property type="entry name" value="RNApol_bact_RpoC1"/>
    <property type="match status" value="1"/>
</dbReference>
<organism evidence="10">
    <name type="scientific">Dictyopteris divaricata</name>
    <dbReference type="NCBI Taxonomy" id="156996"/>
    <lineage>
        <taxon>Eukaryota</taxon>
        <taxon>Sar</taxon>
        <taxon>Stramenopiles</taxon>
        <taxon>Ochrophyta</taxon>
        <taxon>PX clade</taxon>
        <taxon>Phaeophyceae</taxon>
        <taxon>Dictyotales</taxon>
        <taxon>Dictyotaceae</taxon>
        <taxon>Dictyopteris</taxon>
    </lineage>
</organism>
<evidence type="ECO:0000256" key="3">
    <source>
        <dbReference type="ARBA" id="ARBA00022679"/>
    </source>
</evidence>
<keyword evidence="3 7" id="KW-0808">Transferase</keyword>
<comment type="cofactor">
    <cofactor evidence="7">
        <name>Zn(2+)</name>
        <dbReference type="ChEBI" id="CHEBI:29105"/>
    </cofactor>
    <text evidence="7">Binds 1 Zn(2+) ion per subunit.</text>
</comment>
<dbReference type="GO" id="GO:0000428">
    <property type="term" value="C:DNA-directed RNA polymerase complex"/>
    <property type="evidence" value="ECO:0007669"/>
    <property type="project" value="UniProtKB-KW"/>
</dbReference>
<comment type="cofactor">
    <cofactor evidence="7">
        <name>Mg(2+)</name>
        <dbReference type="ChEBI" id="CHEBI:18420"/>
    </cofactor>
    <text evidence="7">Binds 1 Mg(2+) ion per subunit.</text>
</comment>
<dbReference type="Gene3D" id="2.40.40.20">
    <property type="match status" value="1"/>
</dbReference>
<feature type="domain" description="RNA polymerase N-terminal" evidence="9">
    <location>
        <begin position="224"/>
        <end position="503"/>
    </location>
</feature>
<dbReference type="Pfam" id="PF04983">
    <property type="entry name" value="RNA_pol_Rpb1_3"/>
    <property type="match status" value="1"/>
</dbReference>
<evidence type="ECO:0000256" key="5">
    <source>
        <dbReference type="ARBA" id="ARBA00023163"/>
    </source>
</evidence>
<dbReference type="InterPro" id="IPR007080">
    <property type="entry name" value="RNA_pol_Rpb1_1"/>
</dbReference>